<organism evidence="2">
    <name type="scientific">Arabidopsis lyrata subsp. lyrata</name>
    <name type="common">Lyre-leaved rock-cress</name>
    <dbReference type="NCBI Taxonomy" id="81972"/>
    <lineage>
        <taxon>Eukaryota</taxon>
        <taxon>Viridiplantae</taxon>
        <taxon>Streptophyta</taxon>
        <taxon>Embryophyta</taxon>
        <taxon>Tracheophyta</taxon>
        <taxon>Spermatophyta</taxon>
        <taxon>Magnoliopsida</taxon>
        <taxon>eudicotyledons</taxon>
        <taxon>Gunneridae</taxon>
        <taxon>Pentapetalae</taxon>
        <taxon>rosids</taxon>
        <taxon>malvids</taxon>
        <taxon>Brassicales</taxon>
        <taxon>Brassicaceae</taxon>
        <taxon>Camelineae</taxon>
        <taxon>Arabidopsis</taxon>
    </lineage>
</organism>
<dbReference type="EMBL" id="GL348721">
    <property type="protein sequence ID" value="EFH39480.1"/>
    <property type="molecule type" value="Genomic_DNA"/>
</dbReference>
<name>D7MVL2_ARALL</name>
<dbReference type="InterPro" id="IPR006462">
    <property type="entry name" value="MS5"/>
</dbReference>
<dbReference type="Pfam" id="PF04776">
    <property type="entry name" value="protein_MS5"/>
    <property type="match status" value="1"/>
</dbReference>
<dbReference type="STRING" id="81972.D7MVL2"/>
<keyword evidence="2" id="KW-1185">Reference proteome</keyword>
<evidence type="ECO:0000313" key="2">
    <source>
        <dbReference type="Proteomes" id="UP000008694"/>
    </source>
</evidence>
<reference evidence="2" key="1">
    <citation type="journal article" date="2011" name="Nat. Genet.">
        <title>The Arabidopsis lyrata genome sequence and the basis of rapid genome size change.</title>
        <authorList>
            <person name="Hu T.T."/>
            <person name="Pattyn P."/>
            <person name="Bakker E.G."/>
            <person name="Cao J."/>
            <person name="Cheng J.-F."/>
            <person name="Clark R.M."/>
            <person name="Fahlgren N."/>
            <person name="Fawcett J.A."/>
            <person name="Grimwood J."/>
            <person name="Gundlach H."/>
            <person name="Haberer G."/>
            <person name="Hollister J.D."/>
            <person name="Ossowski S."/>
            <person name="Ottilar R.P."/>
            <person name="Salamov A.A."/>
            <person name="Schneeberger K."/>
            <person name="Spannagl M."/>
            <person name="Wang X."/>
            <person name="Yang L."/>
            <person name="Nasrallah M.E."/>
            <person name="Bergelson J."/>
            <person name="Carrington J.C."/>
            <person name="Gaut B.S."/>
            <person name="Schmutz J."/>
            <person name="Mayer K.F.X."/>
            <person name="Van de Peer Y."/>
            <person name="Grigoriev I.V."/>
            <person name="Nordborg M."/>
            <person name="Weigel D."/>
            <person name="Guo Y.-L."/>
        </authorList>
    </citation>
    <scope>NUCLEOTIDE SEQUENCE [LARGE SCALE GENOMIC DNA]</scope>
    <source>
        <strain evidence="2">cv. MN47</strain>
    </source>
</reference>
<dbReference type="Proteomes" id="UP000008694">
    <property type="component" value="Unassembled WGS sequence"/>
</dbReference>
<evidence type="ECO:0000313" key="1">
    <source>
        <dbReference type="EMBL" id="EFH39480.1"/>
    </source>
</evidence>
<sequence length="161" mass="18469">MSRFDDGRYSKLYWEKVAESEEFDALIPVFVKNYNKSMGSAACSYFTTLIANDPTTSEDLTFQTSLGEKSFGKFELTSCAARPQGTKEVIKSGDYALLDDFYIGCLPQWPLENAFDDTKRFYVVKKLELQDNDWIRLYLELAVATADRSTPNVCVFFFVYQ</sequence>
<dbReference type="PANTHER" id="PTHR31260:SF39">
    <property type="entry name" value="BNAA09G28770D PROTEIN"/>
    <property type="match status" value="1"/>
</dbReference>
<dbReference type="HOGENOM" id="CLU_1646036_0_0_1"/>
<accession>D7MVL2</accession>
<gene>
    <name evidence="1" type="ORF">ARALYDRAFT_683133</name>
</gene>
<dbReference type="PANTHER" id="PTHR31260">
    <property type="entry name" value="CYSTATIN/MONELLIN SUPERFAMILY PROTEIN"/>
    <property type="match status" value="1"/>
</dbReference>
<dbReference type="Gramene" id="Al_scaffold_0009_171">
    <property type="protein sequence ID" value="Al_scaffold_0009_171"/>
    <property type="gene ID" value="Al_scaffold_0009_171"/>
</dbReference>
<protein>
    <submittedName>
        <fullName evidence="1">Predicted protein</fullName>
    </submittedName>
</protein>
<dbReference type="AlphaFoldDB" id="D7MVL2"/>
<proteinExistence type="predicted"/>